<dbReference type="AlphaFoldDB" id="A0A151JMI8"/>
<gene>
    <name evidence="2" type="ORF">ALC57_03115</name>
</gene>
<feature type="non-terminal residue" evidence="2">
    <location>
        <position position="1"/>
    </location>
</feature>
<protein>
    <submittedName>
        <fullName evidence="2">Uncharacterized protein</fullName>
    </submittedName>
</protein>
<feature type="compositionally biased region" description="Acidic residues" evidence="1">
    <location>
        <begin position="146"/>
        <end position="160"/>
    </location>
</feature>
<dbReference type="Proteomes" id="UP000078492">
    <property type="component" value="Unassembled WGS sequence"/>
</dbReference>
<keyword evidence="3" id="KW-1185">Reference proteome</keyword>
<evidence type="ECO:0000313" key="3">
    <source>
        <dbReference type="Proteomes" id="UP000078492"/>
    </source>
</evidence>
<evidence type="ECO:0000313" key="2">
    <source>
        <dbReference type="EMBL" id="KYN27495.1"/>
    </source>
</evidence>
<accession>A0A151JMI8</accession>
<name>A0A151JMI8_9HYME</name>
<feature type="region of interest" description="Disordered" evidence="1">
    <location>
        <begin position="121"/>
        <end position="177"/>
    </location>
</feature>
<organism evidence="2 3">
    <name type="scientific">Trachymyrmex cornetzi</name>
    <dbReference type="NCBI Taxonomy" id="471704"/>
    <lineage>
        <taxon>Eukaryota</taxon>
        <taxon>Metazoa</taxon>
        <taxon>Ecdysozoa</taxon>
        <taxon>Arthropoda</taxon>
        <taxon>Hexapoda</taxon>
        <taxon>Insecta</taxon>
        <taxon>Pterygota</taxon>
        <taxon>Neoptera</taxon>
        <taxon>Endopterygota</taxon>
        <taxon>Hymenoptera</taxon>
        <taxon>Apocrita</taxon>
        <taxon>Aculeata</taxon>
        <taxon>Formicoidea</taxon>
        <taxon>Formicidae</taxon>
        <taxon>Myrmicinae</taxon>
        <taxon>Trachymyrmex</taxon>
    </lineage>
</organism>
<dbReference type="EMBL" id="KQ978925">
    <property type="protein sequence ID" value="KYN27495.1"/>
    <property type="molecule type" value="Genomic_DNA"/>
</dbReference>
<evidence type="ECO:0000256" key="1">
    <source>
        <dbReference type="SAM" id="MobiDB-lite"/>
    </source>
</evidence>
<reference evidence="2 3" key="1">
    <citation type="submission" date="2015-09" db="EMBL/GenBank/DDBJ databases">
        <title>Trachymyrmex cornetzi WGS genome.</title>
        <authorList>
            <person name="Nygaard S."/>
            <person name="Hu H."/>
            <person name="Boomsma J."/>
            <person name="Zhang G."/>
        </authorList>
    </citation>
    <scope>NUCLEOTIDE SEQUENCE [LARGE SCALE GENOMIC DNA]</scope>
    <source>
        <strain evidence="2">Tcor2-1</strain>
        <tissue evidence="2">Whole body</tissue>
    </source>
</reference>
<sequence>KYLNATPSRSTSRTPFQVTFGINARLKENLEIREMIENEWMQMFEEERDDIRQRTREKIAEVQKENLKSFNKKRKEAQKYVNGDIVAIKRTQFGPGLKFRNKFLGPYRVVRVMRNDRYTVEKIGEHEGPQETSTSADHMKPWLYADIDELESEEETEEDDSEKKRRRRDIDIVGEQQ</sequence>
<dbReference type="STRING" id="471704.A0A151JMI8"/>
<proteinExistence type="predicted"/>